<proteinExistence type="predicted"/>
<dbReference type="STRING" id="45882.A0A0V1CHH2"/>
<evidence type="ECO:0000313" key="3">
    <source>
        <dbReference type="Proteomes" id="UP000054653"/>
    </source>
</evidence>
<evidence type="ECO:0000259" key="1">
    <source>
        <dbReference type="Pfam" id="PF22938"/>
    </source>
</evidence>
<dbReference type="AlphaFoldDB" id="A0A0V1CHH2"/>
<dbReference type="Proteomes" id="UP000054653">
    <property type="component" value="Unassembled WGS sequence"/>
</dbReference>
<reference evidence="2 3" key="1">
    <citation type="submission" date="2015-01" db="EMBL/GenBank/DDBJ databases">
        <title>Evolution of Trichinella species and genotypes.</title>
        <authorList>
            <person name="Korhonen P.K."/>
            <person name="Edoardo P."/>
            <person name="Giuseppe L.R."/>
            <person name="Gasser R.B."/>
        </authorList>
    </citation>
    <scope>NUCLEOTIDE SEQUENCE [LARGE SCALE GENOMIC DNA]</scope>
    <source>
        <strain evidence="2">ISS120</strain>
    </source>
</reference>
<dbReference type="Pfam" id="PF22938">
    <property type="entry name" value="Integrase_p58_C"/>
    <property type="match status" value="1"/>
</dbReference>
<sequence>MVERFNRTLAMMLTTAMEEAQDDDWETRIPQRARNHRIRTIRNDVWAPSRLPVDAAFNTNMGKEMTTCKYVEELAAHIRNAFAAARKHSVEEQKRQRYYYNRKAGNTNYQTHEAVWLYCPVNKGKRNMKFATPCTGPFEIIEQVSGVNYRIRSFGSPRRTQLVHVNRLKRSNSTPSRGHIAHDWCGLKKTVDWKGRQHQQWYLRGRGGSETHQRDTTITSFIEAARRDCQRSWRCNAIMISITCTSITHRRRDNAFLHKVALSRRVLTSSVVCLFTPLRVRYCFVSLFSTE</sequence>
<gene>
    <name evidence="2" type="ORF">T03_6441</name>
</gene>
<protein>
    <recommendedName>
        <fullName evidence="1">Integrase p58-like C-terminal domain-containing protein</fullName>
    </recommendedName>
</protein>
<dbReference type="EMBL" id="JYDI01000198">
    <property type="protein sequence ID" value="KRY48729.1"/>
    <property type="molecule type" value="Genomic_DNA"/>
</dbReference>
<accession>A0A0V1CHH2</accession>
<name>A0A0V1CHH2_TRIBR</name>
<comment type="caution">
    <text evidence="2">The sequence shown here is derived from an EMBL/GenBank/DDBJ whole genome shotgun (WGS) entry which is preliminary data.</text>
</comment>
<keyword evidence="3" id="KW-1185">Reference proteome</keyword>
<dbReference type="InterPro" id="IPR054465">
    <property type="entry name" value="Integrase_p58-like_C"/>
</dbReference>
<evidence type="ECO:0000313" key="2">
    <source>
        <dbReference type="EMBL" id="KRY48729.1"/>
    </source>
</evidence>
<organism evidence="2 3">
    <name type="scientific">Trichinella britovi</name>
    <name type="common">Parasitic roundworm</name>
    <dbReference type="NCBI Taxonomy" id="45882"/>
    <lineage>
        <taxon>Eukaryota</taxon>
        <taxon>Metazoa</taxon>
        <taxon>Ecdysozoa</taxon>
        <taxon>Nematoda</taxon>
        <taxon>Enoplea</taxon>
        <taxon>Dorylaimia</taxon>
        <taxon>Trichinellida</taxon>
        <taxon>Trichinellidae</taxon>
        <taxon>Trichinella</taxon>
    </lineage>
</organism>
<feature type="domain" description="Integrase p58-like C-terminal" evidence="1">
    <location>
        <begin position="136"/>
        <end position="170"/>
    </location>
</feature>